<feature type="transmembrane region" description="Helical" evidence="7">
    <location>
        <begin position="200"/>
        <end position="222"/>
    </location>
</feature>
<dbReference type="AlphaFoldDB" id="A0A6M4ITY4"/>
<sequence length="294" mass="30892">MTPAIGSEAANASGNAAWTRLRDDRRARLGFGVIALLIVAALLAPLIDGADPIQIDLRNALQKPSGAHWLGTDAQGRDVWSRLVHGARISLLVGLASQGISLSIGLVLGLVAGYRGKWTEEIIMRLADVTLAFPSLLLLIAMAAAFEPSLTVVCTVIGVVGWAGMARLVRGQVLVVRELEYVQAMRALGARDRRILLRHVLPNVIAPVVIAATLGIAGAIMAEAALSFLGLGVQPPTPSWGAMIADGRDLSQLRNAPWTSLAPGLAIGVAVLGFNLLGDALRDALDPRGARRMP</sequence>
<dbReference type="InterPro" id="IPR025966">
    <property type="entry name" value="OppC_N"/>
</dbReference>
<dbReference type="InterPro" id="IPR035906">
    <property type="entry name" value="MetI-like_sf"/>
</dbReference>
<accession>A0A6M4ITY4</accession>
<feature type="transmembrane region" description="Helical" evidence="7">
    <location>
        <begin position="89"/>
        <end position="114"/>
    </location>
</feature>
<evidence type="ECO:0000256" key="3">
    <source>
        <dbReference type="ARBA" id="ARBA00022475"/>
    </source>
</evidence>
<feature type="transmembrane region" description="Helical" evidence="7">
    <location>
        <begin position="29"/>
        <end position="47"/>
    </location>
</feature>
<evidence type="ECO:0000256" key="2">
    <source>
        <dbReference type="ARBA" id="ARBA00022448"/>
    </source>
</evidence>
<name>A0A6M4ITY4_9BACT</name>
<dbReference type="InterPro" id="IPR050366">
    <property type="entry name" value="BP-dependent_transpt_permease"/>
</dbReference>
<dbReference type="Pfam" id="PF12911">
    <property type="entry name" value="OppC_N"/>
    <property type="match status" value="1"/>
</dbReference>
<evidence type="ECO:0000313" key="9">
    <source>
        <dbReference type="EMBL" id="QJR38203.1"/>
    </source>
</evidence>
<dbReference type="PANTHER" id="PTHR43386:SF1">
    <property type="entry name" value="D,D-DIPEPTIDE TRANSPORT SYSTEM PERMEASE PROTEIN DDPC-RELATED"/>
    <property type="match status" value="1"/>
</dbReference>
<comment type="subcellular location">
    <subcellularLocation>
        <location evidence="1 7">Cell membrane</location>
        <topology evidence="1 7">Multi-pass membrane protein</topology>
    </subcellularLocation>
</comment>
<keyword evidence="4 7" id="KW-0812">Transmembrane</keyword>
<keyword evidence="2 7" id="KW-0813">Transport</keyword>
<keyword evidence="10" id="KW-1185">Reference proteome</keyword>
<evidence type="ECO:0000256" key="1">
    <source>
        <dbReference type="ARBA" id="ARBA00004651"/>
    </source>
</evidence>
<dbReference type="GO" id="GO:0005886">
    <property type="term" value="C:plasma membrane"/>
    <property type="evidence" value="ECO:0007669"/>
    <property type="project" value="UniProtKB-SubCell"/>
</dbReference>
<dbReference type="PROSITE" id="PS50928">
    <property type="entry name" value="ABC_TM1"/>
    <property type="match status" value="1"/>
</dbReference>
<evidence type="ECO:0000256" key="7">
    <source>
        <dbReference type="RuleBase" id="RU363032"/>
    </source>
</evidence>
<feature type="transmembrane region" description="Helical" evidence="7">
    <location>
        <begin position="258"/>
        <end position="278"/>
    </location>
</feature>
<dbReference type="Pfam" id="PF00528">
    <property type="entry name" value="BPD_transp_1"/>
    <property type="match status" value="1"/>
</dbReference>
<dbReference type="SUPFAM" id="SSF161098">
    <property type="entry name" value="MetI-like"/>
    <property type="match status" value="1"/>
</dbReference>
<feature type="transmembrane region" description="Helical" evidence="7">
    <location>
        <begin position="150"/>
        <end position="169"/>
    </location>
</feature>
<dbReference type="RefSeq" id="WP_171227639.1">
    <property type="nucleotide sequence ID" value="NZ_CP053085.1"/>
</dbReference>
<feature type="transmembrane region" description="Helical" evidence="7">
    <location>
        <begin position="126"/>
        <end position="144"/>
    </location>
</feature>
<comment type="similarity">
    <text evidence="7">Belongs to the binding-protein-dependent transport system permease family.</text>
</comment>
<proteinExistence type="inferred from homology"/>
<dbReference type="InterPro" id="IPR000515">
    <property type="entry name" value="MetI-like"/>
</dbReference>
<dbReference type="EMBL" id="CP053085">
    <property type="protein sequence ID" value="QJR38203.1"/>
    <property type="molecule type" value="Genomic_DNA"/>
</dbReference>
<evidence type="ECO:0000256" key="6">
    <source>
        <dbReference type="ARBA" id="ARBA00023136"/>
    </source>
</evidence>
<evidence type="ECO:0000259" key="8">
    <source>
        <dbReference type="PROSITE" id="PS50928"/>
    </source>
</evidence>
<feature type="domain" description="ABC transmembrane type-1" evidence="8">
    <location>
        <begin position="87"/>
        <end position="278"/>
    </location>
</feature>
<evidence type="ECO:0000313" key="10">
    <source>
        <dbReference type="Proteomes" id="UP000500938"/>
    </source>
</evidence>
<evidence type="ECO:0000256" key="4">
    <source>
        <dbReference type="ARBA" id="ARBA00022692"/>
    </source>
</evidence>
<dbReference type="Proteomes" id="UP000500938">
    <property type="component" value="Chromosome"/>
</dbReference>
<keyword evidence="5 7" id="KW-1133">Transmembrane helix</keyword>
<evidence type="ECO:0000256" key="5">
    <source>
        <dbReference type="ARBA" id="ARBA00022989"/>
    </source>
</evidence>
<dbReference type="Gene3D" id="1.10.3720.10">
    <property type="entry name" value="MetI-like"/>
    <property type="match status" value="1"/>
</dbReference>
<organism evidence="9 10">
    <name type="scientific">Gemmatimonas groenlandica</name>
    <dbReference type="NCBI Taxonomy" id="2732249"/>
    <lineage>
        <taxon>Bacteria</taxon>
        <taxon>Pseudomonadati</taxon>
        <taxon>Gemmatimonadota</taxon>
        <taxon>Gemmatimonadia</taxon>
        <taxon>Gemmatimonadales</taxon>
        <taxon>Gemmatimonadaceae</taxon>
        <taxon>Gemmatimonas</taxon>
    </lineage>
</organism>
<reference evidence="9 10" key="1">
    <citation type="submission" date="2020-05" db="EMBL/GenBank/DDBJ databases">
        <title>Complete genome sequence of Gemmatimonas greenlandica TET16.</title>
        <authorList>
            <person name="Zeng Y."/>
        </authorList>
    </citation>
    <scope>NUCLEOTIDE SEQUENCE [LARGE SCALE GENOMIC DNA]</scope>
    <source>
        <strain evidence="9 10">TET16</strain>
    </source>
</reference>
<dbReference type="GO" id="GO:0055085">
    <property type="term" value="P:transmembrane transport"/>
    <property type="evidence" value="ECO:0007669"/>
    <property type="project" value="InterPro"/>
</dbReference>
<dbReference type="KEGG" id="ggr:HKW67_11755"/>
<dbReference type="PANTHER" id="PTHR43386">
    <property type="entry name" value="OLIGOPEPTIDE TRANSPORT SYSTEM PERMEASE PROTEIN APPC"/>
    <property type="match status" value="1"/>
</dbReference>
<keyword evidence="3" id="KW-1003">Cell membrane</keyword>
<dbReference type="CDD" id="cd06261">
    <property type="entry name" value="TM_PBP2"/>
    <property type="match status" value="1"/>
</dbReference>
<keyword evidence="6 7" id="KW-0472">Membrane</keyword>
<protein>
    <submittedName>
        <fullName evidence="9">ABC transporter permease</fullName>
    </submittedName>
</protein>
<gene>
    <name evidence="9" type="ORF">HKW67_11755</name>
</gene>